<dbReference type="Pfam" id="PF04088">
    <property type="entry name" value="Peroxin-13_N"/>
    <property type="match status" value="1"/>
</dbReference>
<protein>
    <recommendedName>
        <fullName evidence="11">Peroxisomal membrane protein PEX13</fullName>
    </recommendedName>
    <alternativeName>
        <fullName evidence="10">Peroxin-13</fullName>
    </alternativeName>
</protein>
<evidence type="ECO:0000256" key="11">
    <source>
        <dbReference type="ARBA" id="ARBA00034535"/>
    </source>
</evidence>
<accession>A0A1E3QYM7</accession>
<dbReference type="InterPro" id="IPR036028">
    <property type="entry name" value="SH3-like_dom_sf"/>
</dbReference>
<keyword evidence="9" id="KW-0576">Peroxisome</keyword>
<keyword evidence="8 14" id="KW-0472">Membrane</keyword>
<dbReference type="EMBL" id="KV454426">
    <property type="protein sequence ID" value="ODQ82738.1"/>
    <property type="molecule type" value="Genomic_DNA"/>
</dbReference>
<keyword evidence="4 14" id="KW-0812">Transmembrane</keyword>
<evidence type="ECO:0000256" key="12">
    <source>
        <dbReference type="ARBA" id="ARBA00046271"/>
    </source>
</evidence>
<sequence length="310" mass="33528">MGGMGGMGSMYGSSYGLGSMYGSGMGGYGMGGYGMNGMGMGMNGMGMNGMDGAGGIAQGTQATFQLIESVIGAVGGFAQMLEATYMATHSSFFTMISVAEQFGHLKQALGGLFGIFALMKYMKKIIAKLSGRKFDYGLSPSEFTKFDAKQKKLEDKQRKKESGPNRPRISLKPLLFFLAAVFGFPYLINKIIKRIGEQQQQQLQALGAVANPALLQFGKALYAFNPENPQVEAALVPGDLVAILTRLDPQGKESPWWRVRKRDGSMGYVPGNYLEIIERKTPALTAPVNDAAVRAQEKQNAFDVNEFKKV</sequence>
<feature type="domain" description="SH3" evidence="15">
    <location>
        <begin position="213"/>
        <end position="279"/>
    </location>
</feature>
<evidence type="ECO:0000256" key="7">
    <source>
        <dbReference type="ARBA" id="ARBA00023010"/>
    </source>
</evidence>
<dbReference type="InterPro" id="IPR035463">
    <property type="entry name" value="Pex13"/>
</dbReference>
<evidence type="ECO:0000256" key="6">
    <source>
        <dbReference type="ARBA" id="ARBA00022989"/>
    </source>
</evidence>
<evidence type="ECO:0000256" key="14">
    <source>
        <dbReference type="SAM" id="Phobius"/>
    </source>
</evidence>
<dbReference type="InterPro" id="IPR001452">
    <property type="entry name" value="SH3_domain"/>
</dbReference>
<reference evidence="17" key="1">
    <citation type="submission" date="2016-05" db="EMBL/GenBank/DDBJ databases">
        <title>Comparative genomics of biotechnologically important yeasts.</title>
        <authorList>
            <consortium name="DOE Joint Genome Institute"/>
            <person name="Riley R."/>
            <person name="Haridas S."/>
            <person name="Wolfe K.H."/>
            <person name="Lopes M.R."/>
            <person name="Hittinger C.T."/>
            <person name="Goker M."/>
            <person name="Salamov A."/>
            <person name="Wisecaver J."/>
            <person name="Long T.M."/>
            <person name="Aerts A.L."/>
            <person name="Barry K."/>
            <person name="Choi C."/>
            <person name="Clum A."/>
            <person name="Coughlan A.Y."/>
            <person name="Deshpande S."/>
            <person name="Douglass A.P."/>
            <person name="Hanson S.J."/>
            <person name="Klenk H.-P."/>
            <person name="Labutti K."/>
            <person name="Lapidus A."/>
            <person name="Lindquist E."/>
            <person name="Lipzen A."/>
            <person name="Meier-Kolthoff J.P."/>
            <person name="Ohm R.A."/>
            <person name="Otillar R.P."/>
            <person name="Pangilinan J."/>
            <person name="Peng Y."/>
            <person name="Rokas A."/>
            <person name="Rosa C.A."/>
            <person name="Scheuner C."/>
            <person name="Sibirny A.A."/>
            <person name="Slot J.C."/>
            <person name="Stielow J.B."/>
            <person name="Sun H."/>
            <person name="Kurtzman C.P."/>
            <person name="Blackwell M."/>
            <person name="Grigoriev I.V."/>
            <person name="Jeffries T.W."/>
        </authorList>
    </citation>
    <scope>NUCLEOTIDE SEQUENCE [LARGE SCALE GENOMIC DNA]</scope>
    <source>
        <strain evidence="17">NRRL Y-12698</strain>
    </source>
</reference>
<dbReference type="GO" id="GO:0016560">
    <property type="term" value="P:protein import into peroxisome matrix, docking"/>
    <property type="evidence" value="ECO:0007669"/>
    <property type="project" value="EnsemblFungi"/>
</dbReference>
<dbReference type="OrthoDB" id="10037838at2759"/>
<dbReference type="Gene3D" id="2.30.30.40">
    <property type="entry name" value="SH3 Domains"/>
    <property type="match status" value="1"/>
</dbReference>
<dbReference type="SUPFAM" id="SSF50044">
    <property type="entry name" value="SH3-domain"/>
    <property type="match status" value="1"/>
</dbReference>
<dbReference type="GO" id="GO:1990429">
    <property type="term" value="C:peroxisomal importomer complex"/>
    <property type="evidence" value="ECO:0007669"/>
    <property type="project" value="EnsemblFungi"/>
</dbReference>
<name>A0A1E3QYM7_9ASCO</name>
<evidence type="ECO:0000313" key="17">
    <source>
        <dbReference type="Proteomes" id="UP000094336"/>
    </source>
</evidence>
<dbReference type="PROSITE" id="PS50002">
    <property type="entry name" value="SH3"/>
    <property type="match status" value="1"/>
</dbReference>
<dbReference type="PANTHER" id="PTHR19332">
    <property type="entry name" value="PEROXISOMAL MEMBRANE PROTEIN PEX13"/>
    <property type="match status" value="1"/>
</dbReference>
<dbReference type="SMART" id="SM00326">
    <property type="entry name" value="SH3"/>
    <property type="match status" value="1"/>
</dbReference>
<keyword evidence="5" id="KW-0653">Protein transport</keyword>
<evidence type="ECO:0000256" key="5">
    <source>
        <dbReference type="ARBA" id="ARBA00022927"/>
    </source>
</evidence>
<evidence type="ECO:0000256" key="9">
    <source>
        <dbReference type="ARBA" id="ARBA00023140"/>
    </source>
</evidence>
<dbReference type="RefSeq" id="XP_018988066.1">
    <property type="nucleotide sequence ID" value="XM_019127553.1"/>
</dbReference>
<dbReference type="Proteomes" id="UP000094336">
    <property type="component" value="Unassembled WGS sequence"/>
</dbReference>
<evidence type="ECO:0000256" key="10">
    <source>
        <dbReference type="ARBA" id="ARBA00029693"/>
    </source>
</evidence>
<evidence type="ECO:0000256" key="3">
    <source>
        <dbReference type="ARBA" id="ARBA00022448"/>
    </source>
</evidence>
<organism evidence="16 17">
    <name type="scientific">Babjeviella inositovora NRRL Y-12698</name>
    <dbReference type="NCBI Taxonomy" id="984486"/>
    <lineage>
        <taxon>Eukaryota</taxon>
        <taxon>Fungi</taxon>
        <taxon>Dikarya</taxon>
        <taxon>Ascomycota</taxon>
        <taxon>Saccharomycotina</taxon>
        <taxon>Pichiomycetes</taxon>
        <taxon>Serinales incertae sedis</taxon>
        <taxon>Babjeviella</taxon>
    </lineage>
</organism>
<proteinExistence type="inferred from homology"/>
<keyword evidence="17" id="KW-1185">Reference proteome</keyword>
<comment type="similarity">
    <text evidence="1">Belongs to the peroxin-13 family.</text>
</comment>
<gene>
    <name evidence="16" type="ORF">BABINDRAFT_159255</name>
</gene>
<dbReference type="GeneID" id="30145406"/>
<dbReference type="GO" id="GO:0008320">
    <property type="term" value="F:protein transmembrane transporter activity"/>
    <property type="evidence" value="ECO:0007669"/>
    <property type="project" value="EnsemblFungi"/>
</dbReference>
<evidence type="ECO:0000313" key="16">
    <source>
        <dbReference type="EMBL" id="ODQ82738.1"/>
    </source>
</evidence>
<dbReference type="STRING" id="984486.A0A1E3QYM7"/>
<keyword evidence="6 14" id="KW-1133">Transmembrane helix</keyword>
<evidence type="ECO:0000256" key="8">
    <source>
        <dbReference type="ARBA" id="ARBA00023136"/>
    </source>
</evidence>
<evidence type="ECO:0000256" key="2">
    <source>
        <dbReference type="ARBA" id="ARBA00022443"/>
    </source>
</evidence>
<keyword evidence="7" id="KW-0811">Translocation</keyword>
<keyword evidence="2 13" id="KW-0728">SH3 domain</keyword>
<comment type="subcellular location">
    <subcellularLocation>
        <location evidence="12">Peroxisome membrane</location>
    </subcellularLocation>
</comment>
<feature type="transmembrane region" description="Helical" evidence="14">
    <location>
        <begin position="169"/>
        <end position="188"/>
    </location>
</feature>
<dbReference type="PANTHER" id="PTHR19332:SF1">
    <property type="entry name" value="PEROXISOMAL MEMBRANE PROTEIN PEX13"/>
    <property type="match status" value="1"/>
</dbReference>
<dbReference type="CDD" id="cd11771">
    <property type="entry name" value="SH3_Pex13p_fungal"/>
    <property type="match status" value="1"/>
</dbReference>
<dbReference type="InterPro" id="IPR007223">
    <property type="entry name" value="Peroxin-13_N"/>
</dbReference>
<evidence type="ECO:0000259" key="15">
    <source>
        <dbReference type="PROSITE" id="PS50002"/>
    </source>
</evidence>
<evidence type="ECO:0000256" key="4">
    <source>
        <dbReference type="ARBA" id="ARBA00022692"/>
    </source>
</evidence>
<evidence type="ECO:0000256" key="13">
    <source>
        <dbReference type="PROSITE-ProRule" id="PRU00192"/>
    </source>
</evidence>
<dbReference type="GO" id="GO:0005778">
    <property type="term" value="C:peroxisomal membrane"/>
    <property type="evidence" value="ECO:0007669"/>
    <property type="project" value="UniProtKB-SubCell"/>
</dbReference>
<dbReference type="AlphaFoldDB" id="A0A1E3QYM7"/>
<keyword evidence="3" id="KW-0813">Transport</keyword>
<evidence type="ECO:0000256" key="1">
    <source>
        <dbReference type="ARBA" id="ARBA00006033"/>
    </source>
</evidence>
<dbReference type="GO" id="GO:0030674">
    <property type="term" value="F:protein-macromolecule adaptor activity"/>
    <property type="evidence" value="ECO:0007669"/>
    <property type="project" value="EnsemblFungi"/>
</dbReference>